<organism evidence="2 3">
    <name type="scientific">Limulus polyphemus</name>
    <name type="common">Atlantic horseshoe crab</name>
    <dbReference type="NCBI Taxonomy" id="6850"/>
    <lineage>
        <taxon>Eukaryota</taxon>
        <taxon>Metazoa</taxon>
        <taxon>Ecdysozoa</taxon>
        <taxon>Arthropoda</taxon>
        <taxon>Chelicerata</taxon>
        <taxon>Merostomata</taxon>
        <taxon>Xiphosura</taxon>
        <taxon>Limulidae</taxon>
        <taxon>Limulus</taxon>
    </lineage>
</organism>
<reference evidence="3" key="1">
    <citation type="submission" date="2025-08" db="UniProtKB">
        <authorList>
            <consortium name="RefSeq"/>
        </authorList>
    </citation>
    <scope>IDENTIFICATION</scope>
    <source>
        <tissue evidence="3">Muscle</tissue>
    </source>
</reference>
<proteinExistence type="predicted"/>
<dbReference type="Proteomes" id="UP000694941">
    <property type="component" value="Unplaced"/>
</dbReference>
<sequence length="246" mass="28548">MRRRFKSILITLLFVYSLDEASSSIREENDVTPASRDPVKRPIGTLIENDQLPKTHNGNNAPSLAEATNDKILHFLEEKALERLLSEFTLKRSSKPAEKRNIAHLARKGWLTTLRAYRPTRPPPKNRYSQRIYRYNWKREMLPSGDEPANFKENGSFFKDYVELNDDECIETGDALEPDLLTKRNIGALARSGKLPRSHGSTNWWELKRDNYVTPVRRFFLVIPNDQLSIKHQLTGIQEKKCKTVR</sequence>
<accession>A0ABM1BDU3</accession>
<dbReference type="RefSeq" id="XP_013779967.1">
    <property type="nucleotide sequence ID" value="XM_013924513.2"/>
</dbReference>
<feature type="chain" id="PRO_5045586671" evidence="1">
    <location>
        <begin position="22"/>
        <end position="246"/>
    </location>
</feature>
<keyword evidence="2" id="KW-1185">Reference proteome</keyword>
<evidence type="ECO:0000313" key="3">
    <source>
        <dbReference type="RefSeq" id="XP_013779967.1"/>
    </source>
</evidence>
<dbReference type="GeneID" id="106464378"/>
<gene>
    <name evidence="3" type="primary">LOC106464378</name>
</gene>
<keyword evidence="1" id="KW-0732">Signal</keyword>
<name>A0ABM1BDU3_LIMPO</name>
<evidence type="ECO:0000256" key="1">
    <source>
        <dbReference type="SAM" id="SignalP"/>
    </source>
</evidence>
<evidence type="ECO:0000313" key="2">
    <source>
        <dbReference type="Proteomes" id="UP000694941"/>
    </source>
</evidence>
<protein>
    <submittedName>
        <fullName evidence="3">Uncharacterized protein LOC106464378</fullName>
    </submittedName>
</protein>
<feature type="signal peptide" evidence="1">
    <location>
        <begin position="1"/>
        <end position="21"/>
    </location>
</feature>